<evidence type="ECO:0000313" key="1">
    <source>
        <dbReference type="EMBL" id="DAF58372.1"/>
    </source>
</evidence>
<name>A0A8S5T4V1_9VIRU</name>
<reference evidence="1" key="1">
    <citation type="journal article" date="2021" name="Proc. Natl. Acad. Sci. U.S.A.">
        <title>A Catalog of Tens of Thousands of Viruses from Human Metagenomes Reveals Hidden Associations with Chronic Diseases.</title>
        <authorList>
            <person name="Tisza M.J."/>
            <person name="Buck C.B."/>
        </authorList>
    </citation>
    <scope>NUCLEOTIDE SEQUENCE</scope>
    <source>
        <strain evidence="1">Ctdfd8</strain>
    </source>
</reference>
<sequence length="690" mass="77443">MSLGNIKVGTAFSKSYTHNLDFDNNTTMDFGTVQPLLCQYLFPRSDVKLNYRQLVRLAPMPTPSFARLFVKNYVRFVNIADVVPYHEALLAGKPFFADNRSFVPRKLPFTSSRLLQYFLLQHSMYTIYGANSDDTYSRLVADIDSTKEQYNLILGMFYAYVGIGSSPSKDYMKLPKTNDSTHFPTLGNVSFFDADYIVPVYNTLTGGTTPFGFICFKYSNFARNLRKQFVGLGYGLQLEDNTPVSFAPLLAFYKTYFDTFGLTRVRAFESTACYSLIRSITNYETDFGLGMFTQTDPNASVPNRHSYFNVFMSDLASLYYTSANTFIAAHREKPNNGTYMPLGGKTFLEANGTTDNNIYGMSSADYQPQLNSASLGNGSTSFTQLSLDLLKRVTRFVAKDSAIGYRISDWVKVHFGADVVNTLFEDSNFISESTTPVDISDVFSTSDTANVGTEDKGDHLGAYAGKGIGFNKNGCSFHAPYHGYLFMFSVIVPSVRDFVGTDPTLYAIDKDTIPVPDFDAIGMEVTPRGALLGDNFIASKRGEFTDKSFGFVPRYSAFKVKKDVVNGDMYLGHFKRDLQPYYLDRIPYNNFIENVVDEKNGRYHVVGLTFGNSPNSSTNWQVLDGKTNIGNFNRLFYDEGNISSDYNKPENFIVQTVFDFKVKNFLKPISESYETFDDSNDSSSTNVTTN</sequence>
<dbReference type="EMBL" id="BK032751">
    <property type="protein sequence ID" value="DAF58372.1"/>
    <property type="molecule type" value="Genomic_DNA"/>
</dbReference>
<dbReference type="Gene3D" id="2.60.169.10">
    <property type="entry name" value="Microviridae F protein"/>
    <property type="match status" value="2"/>
</dbReference>
<accession>A0A8S5T4V1</accession>
<protein>
    <submittedName>
        <fullName evidence="1">Major capsid protein</fullName>
    </submittedName>
</protein>
<dbReference type="GO" id="GO:0005198">
    <property type="term" value="F:structural molecule activity"/>
    <property type="evidence" value="ECO:0007669"/>
    <property type="project" value="InterPro"/>
</dbReference>
<dbReference type="InterPro" id="IPR037002">
    <property type="entry name" value="Microviridae_protein_F_sf"/>
</dbReference>
<organism evidence="1">
    <name type="scientific">Microviridae sp. ctdfd8</name>
    <dbReference type="NCBI Taxonomy" id="2827646"/>
    <lineage>
        <taxon>Viruses</taxon>
        <taxon>Monodnaviria</taxon>
        <taxon>Sangervirae</taxon>
        <taxon>Phixviricota</taxon>
        <taxon>Malgrandaviricetes</taxon>
        <taxon>Petitvirales</taxon>
        <taxon>Microviridae</taxon>
    </lineage>
</organism>
<proteinExistence type="predicted"/>